<proteinExistence type="predicted"/>
<dbReference type="EMBL" id="CM044706">
    <property type="protein sequence ID" value="KAI5660484.1"/>
    <property type="molecule type" value="Genomic_DNA"/>
</dbReference>
<organism evidence="1 2">
    <name type="scientific">Catharanthus roseus</name>
    <name type="common">Madagascar periwinkle</name>
    <name type="synonym">Vinca rosea</name>
    <dbReference type="NCBI Taxonomy" id="4058"/>
    <lineage>
        <taxon>Eukaryota</taxon>
        <taxon>Viridiplantae</taxon>
        <taxon>Streptophyta</taxon>
        <taxon>Embryophyta</taxon>
        <taxon>Tracheophyta</taxon>
        <taxon>Spermatophyta</taxon>
        <taxon>Magnoliopsida</taxon>
        <taxon>eudicotyledons</taxon>
        <taxon>Gunneridae</taxon>
        <taxon>Pentapetalae</taxon>
        <taxon>asterids</taxon>
        <taxon>lamiids</taxon>
        <taxon>Gentianales</taxon>
        <taxon>Apocynaceae</taxon>
        <taxon>Rauvolfioideae</taxon>
        <taxon>Vinceae</taxon>
        <taxon>Catharanthinae</taxon>
        <taxon>Catharanthus</taxon>
    </lineage>
</organism>
<accession>A0ACC0AIN9</accession>
<keyword evidence="2" id="KW-1185">Reference proteome</keyword>
<protein>
    <submittedName>
        <fullName evidence="1">Uncharacterized protein</fullName>
    </submittedName>
</protein>
<sequence length="290" mass="31379">MTNETSATNAENAAPCFALSKNDSYVMSASGGRISLFNMMSFKTMTTFMPAPPAASFLAFHPQDNNVVAIGMDDCTIQIYNVRVDEVKVKLKGHEKRVTGIAFSNLLSVMVSTGDDGQICVWGTHAWEKKANKSLQIPSDYVPKPHAHTRVQFHPDQKHVMVVHETQIGIYEASKLSCIKQWFPSSVAITGATYSCDGQSIFVCLDDGNVCVLTVAGLKMRCRINPGAYLPPNPSARVVHPTVIAAHPSEPNQFAVGLTDGAVQMMEPPEGVREWGTPPPPEEADAASTS</sequence>
<dbReference type="Proteomes" id="UP001060085">
    <property type="component" value="Linkage Group LG06"/>
</dbReference>
<evidence type="ECO:0000313" key="2">
    <source>
        <dbReference type="Proteomes" id="UP001060085"/>
    </source>
</evidence>
<name>A0ACC0AIN9_CATRO</name>
<gene>
    <name evidence="1" type="ORF">M9H77_29277</name>
</gene>
<evidence type="ECO:0000313" key="1">
    <source>
        <dbReference type="EMBL" id="KAI5660484.1"/>
    </source>
</evidence>
<comment type="caution">
    <text evidence="1">The sequence shown here is derived from an EMBL/GenBank/DDBJ whole genome shotgun (WGS) entry which is preliminary data.</text>
</comment>
<reference evidence="2" key="1">
    <citation type="journal article" date="2023" name="Nat. Plants">
        <title>Single-cell RNA sequencing provides a high-resolution roadmap for understanding the multicellular compartmentation of specialized metabolism.</title>
        <authorList>
            <person name="Sun S."/>
            <person name="Shen X."/>
            <person name="Li Y."/>
            <person name="Li Y."/>
            <person name="Wang S."/>
            <person name="Li R."/>
            <person name="Zhang H."/>
            <person name="Shen G."/>
            <person name="Guo B."/>
            <person name="Wei J."/>
            <person name="Xu J."/>
            <person name="St-Pierre B."/>
            <person name="Chen S."/>
            <person name="Sun C."/>
        </authorList>
    </citation>
    <scope>NUCLEOTIDE SEQUENCE [LARGE SCALE GENOMIC DNA]</scope>
</reference>